<dbReference type="PANTHER" id="PTHR46825:SF7">
    <property type="entry name" value="D-ALANYL-D-ALANINE CARBOXYPEPTIDASE"/>
    <property type="match status" value="1"/>
</dbReference>
<feature type="domain" description="Beta-lactamase-related" evidence="2">
    <location>
        <begin position="251"/>
        <end position="554"/>
    </location>
</feature>
<organism evidence="3 4">
    <name type="scientific">Acanthopleuribacter pedis</name>
    <dbReference type="NCBI Taxonomy" id="442870"/>
    <lineage>
        <taxon>Bacteria</taxon>
        <taxon>Pseudomonadati</taxon>
        <taxon>Acidobacteriota</taxon>
        <taxon>Holophagae</taxon>
        <taxon>Acanthopleuribacterales</taxon>
        <taxon>Acanthopleuribacteraceae</taxon>
        <taxon>Acanthopleuribacter</taxon>
    </lineage>
</organism>
<accession>A0A8J7QEG2</accession>
<dbReference type="Pfam" id="PF00144">
    <property type="entry name" value="Beta-lactamase"/>
    <property type="match status" value="1"/>
</dbReference>
<dbReference type="Gene3D" id="3.40.710.10">
    <property type="entry name" value="DD-peptidase/beta-lactamase superfamily"/>
    <property type="match status" value="1"/>
</dbReference>
<dbReference type="EMBL" id="JAFREP010000035">
    <property type="protein sequence ID" value="MBO1322414.1"/>
    <property type="molecule type" value="Genomic_DNA"/>
</dbReference>
<dbReference type="AlphaFoldDB" id="A0A8J7QEG2"/>
<dbReference type="InterPro" id="IPR050491">
    <property type="entry name" value="AmpC-like"/>
</dbReference>
<evidence type="ECO:0000259" key="2">
    <source>
        <dbReference type="Pfam" id="PF00144"/>
    </source>
</evidence>
<sequence length="592" mass="62989">MKPTRSLLFFCLFSAALLAQPTDFFLPHTTQTPGEWETSLVLYNPTGARADVTITAYDSSGGEAGRLERALVPGERLDQTIAALFPALAESRGWLHIQSNITELSGVLTFSALQLGGRASLPLITTLSDGLAFAQLEHHDLRQSGLVLTNPGTEAAEVTLRIRGDSATTTTTITLAARGKWVGMLADLVPEETPTAAAVDVWSTAPITGFALTFQNNGRQIFAVPATVTSGAQRAAWQTTLNSAFDAAQVKVGVSAGYKNGDATPVIAAAGIVNRSPAEPAKADMRGEIGSITKSFTAAILLQLQEEGLVDLDLPISTYVPELLGGDSVTTRMLLNHTSGLKNYTAEPEFAEQINAQFEGAPPWQPRDIIDFAFAKGFDFEPGTAWNYSNSGYLVAGLIAEQVSGQPLLTLYRERLWQPLGMHDTFYGGLETIDPRSHAYSFSTVTGTFTDVTHVSLVWAGAAGAIISTSQDMVTWAHGLFGGAVLSEAALQEMLTVTPLSSAALPYGLGVVVGDDGGEPIYNHNGGTLGGASTFYYYPNQRAAFAMLVNCNVLDNAFAAVVQNWARGVFGIDKQASPEIDALFDQKTTLKP</sequence>
<dbReference type="Proteomes" id="UP000664417">
    <property type="component" value="Unassembled WGS sequence"/>
</dbReference>
<dbReference type="InterPro" id="IPR012338">
    <property type="entry name" value="Beta-lactam/transpept-like"/>
</dbReference>
<proteinExistence type="predicted"/>
<dbReference type="SUPFAM" id="SSF56601">
    <property type="entry name" value="beta-lactamase/transpeptidase-like"/>
    <property type="match status" value="1"/>
</dbReference>
<protein>
    <submittedName>
        <fullName evidence="3">Beta-lactamase family protein</fullName>
    </submittedName>
</protein>
<keyword evidence="1" id="KW-0732">Signal</keyword>
<comment type="caution">
    <text evidence="3">The sequence shown here is derived from an EMBL/GenBank/DDBJ whole genome shotgun (WGS) entry which is preliminary data.</text>
</comment>
<dbReference type="RefSeq" id="WP_207862387.1">
    <property type="nucleotide sequence ID" value="NZ_JAFREP010000035.1"/>
</dbReference>
<dbReference type="PANTHER" id="PTHR46825">
    <property type="entry name" value="D-ALANYL-D-ALANINE-CARBOXYPEPTIDASE/ENDOPEPTIDASE AMPH"/>
    <property type="match status" value="1"/>
</dbReference>
<name>A0A8J7QEG2_9BACT</name>
<evidence type="ECO:0000313" key="3">
    <source>
        <dbReference type="EMBL" id="MBO1322414.1"/>
    </source>
</evidence>
<feature type="signal peptide" evidence="1">
    <location>
        <begin position="1"/>
        <end position="19"/>
    </location>
</feature>
<evidence type="ECO:0000313" key="4">
    <source>
        <dbReference type="Proteomes" id="UP000664417"/>
    </source>
</evidence>
<gene>
    <name evidence="3" type="ORF">J3U88_28330</name>
</gene>
<reference evidence="3" key="1">
    <citation type="submission" date="2021-03" db="EMBL/GenBank/DDBJ databases">
        <authorList>
            <person name="Wang G."/>
        </authorList>
    </citation>
    <scope>NUCLEOTIDE SEQUENCE</scope>
    <source>
        <strain evidence="3">KCTC 12899</strain>
    </source>
</reference>
<feature type="chain" id="PRO_5035186531" evidence="1">
    <location>
        <begin position="20"/>
        <end position="592"/>
    </location>
</feature>
<keyword evidence="4" id="KW-1185">Reference proteome</keyword>
<evidence type="ECO:0000256" key="1">
    <source>
        <dbReference type="SAM" id="SignalP"/>
    </source>
</evidence>
<dbReference type="InterPro" id="IPR001466">
    <property type="entry name" value="Beta-lactam-related"/>
</dbReference>